<keyword evidence="3" id="KW-1185">Reference proteome</keyword>
<feature type="compositionally biased region" description="Polar residues" evidence="1">
    <location>
        <begin position="20"/>
        <end position="33"/>
    </location>
</feature>
<evidence type="ECO:0000313" key="2">
    <source>
        <dbReference type="EMBL" id="KAL3698553.1"/>
    </source>
</evidence>
<dbReference type="AlphaFoldDB" id="A0ABD3I4C0"/>
<accession>A0ABD3I4C0</accession>
<protein>
    <submittedName>
        <fullName evidence="2">Uncharacterized protein</fullName>
    </submittedName>
</protein>
<comment type="caution">
    <text evidence="2">The sequence shown here is derived from an EMBL/GenBank/DDBJ whole genome shotgun (WGS) entry which is preliminary data.</text>
</comment>
<organism evidence="2 3">
    <name type="scientific">Riccia sorocarpa</name>
    <dbReference type="NCBI Taxonomy" id="122646"/>
    <lineage>
        <taxon>Eukaryota</taxon>
        <taxon>Viridiplantae</taxon>
        <taxon>Streptophyta</taxon>
        <taxon>Embryophyta</taxon>
        <taxon>Marchantiophyta</taxon>
        <taxon>Marchantiopsida</taxon>
        <taxon>Marchantiidae</taxon>
        <taxon>Marchantiales</taxon>
        <taxon>Ricciaceae</taxon>
        <taxon>Riccia</taxon>
    </lineage>
</organism>
<dbReference type="Proteomes" id="UP001633002">
    <property type="component" value="Unassembled WGS sequence"/>
</dbReference>
<gene>
    <name evidence="2" type="ORF">R1sor_012629</name>
</gene>
<reference evidence="2 3" key="1">
    <citation type="submission" date="2024-09" db="EMBL/GenBank/DDBJ databases">
        <title>Chromosome-scale assembly of Riccia sorocarpa.</title>
        <authorList>
            <person name="Paukszto L."/>
        </authorList>
    </citation>
    <scope>NUCLEOTIDE SEQUENCE [LARGE SCALE GENOMIC DNA]</scope>
    <source>
        <strain evidence="2">LP-2024</strain>
        <tissue evidence="2">Aerial parts of the thallus</tissue>
    </source>
</reference>
<evidence type="ECO:0000256" key="1">
    <source>
        <dbReference type="SAM" id="MobiDB-lite"/>
    </source>
</evidence>
<sequence length="137" mass="15354">MEAKRELDIHQRVHGFSGPQGLSSRSSVHSMQLGSPRKKNLRRLWQSCGVTLLPDEYNGNVVFELPPTTMSELAKKGGGLTDMDRENDFWPWTKCVTMSAKVGGKNTLYSVNNIRCVGSLKCVNDQCRYYLNEGDAN</sequence>
<dbReference type="EMBL" id="JBJQOH010000002">
    <property type="protein sequence ID" value="KAL3698553.1"/>
    <property type="molecule type" value="Genomic_DNA"/>
</dbReference>
<evidence type="ECO:0000313" key="3">
    <source>
        <dbReference type="Proteomes" id="UP001633002"/>
    </source>
</evidence>
<feature type="region of interest" description="Disordered" evidence="1">
    <location>
        <begin position="14"/>
        <end position="35"/>
    </location>
</feature>
<name>A0ABD3I4C0_9MARC</name>
<proteinExistence type="predicted"/>